<keyword evidence="7" id="KW-1185">Reference proteome</keyword>
<sequence>MMKKALLALVALPLALVSLAACAKSGDSSQAGKSNDKPLVATSFYPMYAFTKAVAGDELNVVNILPSNQDIHEFEPSAKATAQMTDAKALVYNDKDLEKWASGVQTKGLKIEAAEAIKTIESDPHTWLAPKEAITEVETIAEGLEKAFPDKKDSFEKNKTAYIKKLEKLDADYQKGLKDTKQKVIVTQHDAFSYMARDYGLKNVAVAGVDPEAEPSSATLVKLKEELQKNKVKYVYTEMNVNDKIAKSLAEGSGAKLVELNTLESITDKDSMDSETYIKIMEDNLKTLESTLNE</sequence>
<evidence type="ECO:0000256" key="2">
    <source>
        <dbReference type="ARBA" id="ARBA00022448"/>
    </source>
</evidence>
<dbReference type="InterPro" id="IPR006128">
    <property type="entry name" value="Lipoprotein_PsaA-like"/>
</dbReference>
<keyword evidence="2 4" id="KW-0813">Transport</keyword>
<dbReference type="GO" id="GO:0007155">
    <property type="term" value="P:cell adhesion"/>
    <property type="evidence" value="ECO:0007669"/>
    <property type="project" value="InterPro"/>
</dbReference>
<keyword evidence="3 5" id="KW-0732">Signal</keyword>
<dbReference type="Proteomes" id="UP000245021">
    <property type="component" value="Unassembled WGS sequence"/>
</dbReference>
<dbReference type="PRINTS" id="PR00690">
    <property type="entry name" value="ADHESNFAMILY"/>
</dbReference>
<dbReference type="Gene3D" id="3.40.50.1980">
    <property type="entry name" value="Nitrogenase molybdenum iron protein domain"/>
    <property type="match status" value="2"/>
</dbReference>
<protein>
    <submittedName>
        <fullName evidence="6">Metal ABC transporter substrate-binding protein</fullName>
    </submittedName>
</protein>
<dbReference type="InterPro" id="IPR050492">
    <property type="entry name" value="Bact_metal-bind_prot9"/>
</dbReference>
<feature type="chain" id="PRO_5015324485" evidence="5">
    <location>
        <begin position="24"/>
        <end position="294"/>
    </location>
</feature>
<dbReference type="PANTHER" id="PTHR42953">
    <property type="entry name" value="HIGH-AFFINITY ZINC UPTAKE SYSTEM PROTEIN ZNUA-RELATED"/>
    <property type="match status" value="1"/>
</dbReference>
<comment type="caution">
    <text evidence="6">The sequence shown here is derived from an EMBL/GenBank/DDBJ whole genome shotgun (WGS) entry which is preliminary data.</text>
</comment>
<feature type="signal peptide" evidence="5">
    <location>
        <begin position="1"/>
        <end position="23"/>
    </location>
</feature>
<dbReference type="AlphaFoldDB" id="A0A2R5HGM5"/>
<evidence type="ECO:0000256" key="1">
    <source>
        <dbReference type="ARBA" id="ARBA00011028"/>
    </source>
</evidence>
<dbReference type="EMBL" id="BFFO01000003">
    <property type="protein sequence ID" value="GBG96495.1"/>
    <property type="molecule type" value="Genomic_DNA"/>
</dbReference>
<dbReference type="GO" id="GO:0046872">
    <property type="term" value="F:metal ion binding"/>
    <property type="evidence" value="ECO:0007669"/>
    <property type="project" value="InterPro"/>
</dbReference>
<evidence type="ECO:0000256" key="4">
    <source>
        <dbReference type="RuleBase" id="RU003512"/>
    </source>
</evidence>
<dbReference type="PANTHER" id="PTHR42953:SF3">
    <property type="entry name" value="HIGH-AFFINITY ZINC UPTAKE SYSTEM PROTEIN ZNUA"/>
    <property type="match status" value="1"/>
</dbReference>
<dbReference type="SUPFAM" id="SSF53807">
    <property type="entry name" value="Helical backbone' metal receptor"/>
    <property type="match status" value="1"/>
</dbReference>
<gene>
    <name evidence="6" type="ORF">NtB2_00607</name>
</gene>
<accession>A0A2R5HGM5</accession>
<reference evidence="6 7" key="1">
    <citation type="journal article" date="2018" name="Genome Announc.">
        <title>Draft Genome Sequence of Lactococcus sp. Strain NtB2 (JCM 32569), Isolated from the Gut of the Higher Termite Nasutitermes takasagoensis.</title>
        <authorList>
            <person name="Noda S."/>
            <person name="Aihara C."/>
            <person name="Yuki M."/>
            <person name="Ohkuma M."/>
        </authorList>
    </citation>
    <scope>NUCLEOTIDE SEQUENCE [LARGE SCALE GENOMIC DNA]</scope>
    <source>
        <strain evidence="6 7">NtB2</strain>
    </source>
</reference>
<evidence type="ECO:0000256" key="3">
    <source>
        <dbReference type="ARBA" id="ARBA00022729"/>
    </source>
</evidence>
<evidence type="ECO:0000256" key="5">
    <source>
        <dbReference type="SAM" id="SignalP"/>
    </source>
</evidence>
<proteinExistence type="inferred from homology"/>
<dbReference type="Pfam" id="PF01297">
    <property type="entry name" value="ZnuA"/>
    <property type="match status" value="1"/>
</dbReference>
<evidence type="ECO:0000313" key="7">
    <source>
        <dbReference type="Proteomes" id="UP000245021"/>
    </source>
</evidence>
<dbReference type="GO" id="GO:0030001">
    <property type="term" value="P:metal ion transport"/>
    <property type="evidence" value="ECO:0007669"/>
    <property type="project" value="InterPro"/>
</dbReference>
<dbReference type="InterPro" id="IPR006127">
    <property type="entry name" value="ZnuA-like"/>
</dbReference>
<comment type="similarity">
    <text evidence="1 4">Belongs to the bacterial solute-binding protein 9 family.</text>
</comment>
<dbReference type="PROSITE" id="PS51257">
    <property type="entry name" value="PROKAR_LIPOPROTEIN"/>
    <property type="match status" value="1"/>
</dbReference>
<organism evidence="6 7">
    <name type="scientific">Lactococcus termiticola</name>
    <dbReference type="NCBI Taxonomy" id="2169526"/>
    <lineage>
        <taxon>Bacteria</taxon>
        <taxon>Bacillati</taxon>
        <taxon>Bacillota</taxon>
        <taxon>Bacilli</taxon>
        <taxon>Lactobacillales</taxon>
        <taxon>Streptococcaceae</taxon>
        <taxon>Lactococcus</taxon>
    </lineage>
</organism>
<evidence type="ECO:0000313" key="6">
    <source>
        <dbReference type="EMBL" id="GBG96495.1"/>
    </source>
</evidence>
<name>A0A2R5HGM5_9LACT</name>
<dbReference type="RefSeq" id="WP_225867040.1">
    <property type="nucleotide sequence ID" value="NZ_BFFO01000003.1"/>
</dbReference>